<feature type="transmembrane region" description="Helical" evidence="1">
    <location>
        <begin position="244"/>
        <end position="269"/>
    </location>
</feature>
<feature type="domain" description="DUF1206" evidence="2">
    <location>
        <begin position="109"/>
        <end position="179"/>
    </location>
</feature>
<keyword evidence="1" id="KW-1133">Transmembrane helix</keyword>
<feature type="transmembrane region" description="Helical" evidence="1">
    <location>
        <begin position="195"/>
        <end position="224"/>
    </location>
</feature>
<dbReference type="Proteomes" id="UP000240624">
    <property type="component" value="Unassembled WGS sequence"/>
</dbReference>
<dbReference type="EMBL" id="PYGB01000006">
    <property type="protein sequence ID" value="PSK86041.1"/>
    <property type="molecule type" value="Genomic_DNA"/>
</dbReference>
<evidence type="ECO:0000259" key="2">
    <source>
        <dbReference type="Pfam" id="PF06724"/>
    </source>
</evidence>
<dbReference type="Proteomes" id="UP000193495">
    <property type="component" value="Unassembled WGS sequence"/>
</dbReference>
<dbReference type="AlphaFoldDB" id="A0A1X6ZHB8"/>
<feature type="transmembrane region" description="Helical" evidence="1">
    <location>
        <begin position="29"/>
        <end position="48"/>
    </location>
</feature>
<reference evidence="3 6" key="2">
    <citation type="submission" date="2018-03" db="EMBL/GenBank/DDBJ databases">
        <title>Genomic Encyclopedia of Archaeal and Bacterial Type Strains, Phase II (KMG-II): from individual species to whole genera.</title>
        <authorList>
            <person name="Goeker M."/>
        </authorList>
    </citation>
    <scope>NUCLEOTIDE SEQUENCE [LARGE SCALE GENOMIC DNA]</scope>
    <source>
        <strain evidence="3 6">DSM 29956</strain>
    </source>
</reference>
<accession>A0A1X6ZHB8</accession>
<name>A0A1X6ZHB8_9RHOB</name>
<feature type="transmembrane region" description="Helical" evidence="1">
    <location>
        <begin position="154"/>
        <end position="175"/>
    </location>
</feature>
<evidence type="ECO:0000313" key="4">
    <source>
        <dbReference type="EMBL" id="SLN51087.1"/>
    </source>
</evidence>
<feature type="transmembrane region" description="Helical" evidence="1">
    <location>
        <begin position="68"/>
        <end position="93"/>
    </location>
</feature>
<reference evidence="4 5" key="1">
    <citation type="submission" date="2017-03" db="EMBL/GenBank/DDBJ databases">
        <authorList>
            <person name="Afonso C.L."/>
            <person name="Miller P.J."/>
            <person name="Scott M.A."/>
            <person name="Spackman E."/>
            <person name="Goraichik I."/>
            <person name="Dimitrov K.M."/>
            <person name="Suarez D.L."/>
            <person name="Swayne D.E."/>
        </authorList>
    </citation>
    <scope>NUCLEOTIDE SEQUENCE [LARGE SCALE GENOMIC DNA]</scope>
    <source>
        <strain evidence="4 5">CECT 8367</strain>
    </source>
</reference>
<dbReference type="Pfam" id="PF06724">
    <property type="entry name" value="DUF1206"/>
    <property type="match status" value="3"/>
</dbReference>
<evidence type="ECO:0000256" key="1">
    <source>
        <dbReference type="SAM" id="Phobius"/>
    </source>
</evidence>
<evidence type="ECO:0000313" key="6">
    <source>
        <dbReference type="Proteomes" id="UP000240624"/>
    </source>
</evidence>
<feature type="transmembrane region" description="Helical" evidence="1">
    <location>
        <begin position="105"/>
        <end position="130"/>
    </location>
</feature>
<evidence type="ECO:0000313" key="5">
    <source>
        <dbReference type="Proteomes" id="UP000193495"/>
    </source>
</evidence>
<dbReference type="InterPro" id="IPR009597">
    <property type="entry name" value="DUF1206"/>
</dbReference>
<dbReference type="EMBL" id="FWFY01000006">
    <property type="protein sequence ID" value="SLN51087.1"/>
    <property type="molecule type" value="Genomic_DNA"/>
</dbReference>
<gene>
    <name evidence="3" type="ORF">CLV79_10648</name>
    <name evidence="4" type="ORF">LOS8367_02332</name>
</gene>
<keyword evidence="6" id="KW-1185">Reference proteome</keyword>
<evidence type="ECO:0000313" key="3">
    <source>
        <dbReference type="EMBL" id="PSK86041.1"/>
    </source>
</evidence>
<protein>
    <submittedName>
        <fullName evidence="3">Uncharacterized protein DUF1206</fullName>
    </submittedName>
</protein>
<sequence length="289" mass="30651">MEQAGPASACPGMTQQNLQWAVPVMRAGYAGRGLIYLVVAVLSLLAIWRGSTPEGTGEAMASLERAWWGIALLALIAIGLAAYGIWRLVAAFWDLEAHGSEAKGIIARIGQVVTGLIHLGLAFTAAAILMPSSSGSNGGSSLDKWTAKIMQMPFGQWIVGIAGLIGLGAGIYYIWKGVSHKYMENLRAKPMTLKLQPALTTGLVANGAVIAIVGFLLAYAAWTLNPSEAGGLAEAFDWLREKPYGTVLVTALAVGLLGFSLFCFVNAVYRIVPKLKTDDMETLARRLAS</sequence>
<proteinExistence type="predicted"/>
<keyword evidence="1" id="KW-0472">Membrane</keyword>
<keyword evidence="1" id="KW-0812">Transmembrane</keyword>
<feature type="domain" description="DUF1206" evidence="2">
    <location>
        <begin position="202"/>
        <end position="270"/>
    </location>
</feature>
<organism evidence="4 5">
    <name type="scientific">Limimaricola soesokkakensis</name>
    <dbReference type="NCBI Taxonomy" id="1343159"/>
    <lineage>
        <taxon>Bacteria</taxon>
        <taxon>Pseudomonadati</taxon>
        <taxon>Pseudomonadota</taxon>
        <taxon>Alphaproteobacteria</taxon>
        <taxon>Rhodobacterales</taxon>
        <taxon>Paracoccaceae</taxon>
        <taxon>Limimaricola</taxon>
    </lineage>
</organism>
<feature type="domain" description="DUF1206" evidence="2">
    <location>
        <begin position="27"/>
        <end position="94"/>
    </location>
</feature>